<dbReference type="GeneID" id="107899740"/>
<accession>A0ABM2ZX13</accession>
<feature type="coiled-coil region" evidence="1">
    <location>
        <begin position="67"/>
        <end position="106"/>
    </location>
</feature>
<feature type="domain" description="Translation initiation factor 5A C-terminal" evidence="2">
    <location>
        <begin position="105"/>
        <end position="137"/>
    </location>
</feature>
<dbReference type="SUPFAM" id="SSF50249">
    <property type="entry name" value="Nucleic acid-binding proteins"/>
    <property type="match status" value="1"/>
</dbReference>
<dbReference type="InterPro" id="IPR020189">
    <property type="entry name" value="IF5A_C"/>
</dbReference>
<dbReference type="Gene3D" id="2.40.50.140">
    <property type="entry name" value="Nucleic acid-binding proteins"/>
    <property type="match status" value="1"/>
</dbReference>
<gene>
    <name evidence="4" type="primary">LOC107899740</name>
</gene>
<dbReference type="RefSeq" id="XP_040947179.1">
    <property type="nucleotide sequence ID" value="XM_041091245.1"/>
</dbReference>
<organism evidence="3 4">
    <name type="scientific">Gossypium hirsutum</name>
    <name type="common">Upland cotton</name>
    <name type="synonym">Gossypium mexicanum</name>
    <dbReference type="NCBI Taxonomy" id="3635"/>
    <lineage>
        <taxon>Eukaryota</taxon>
        <taxon>Viridiplantae</taxon>
        <taxon>Streptophyta</taxon>
        <taxon>Embryophyta</taxon>
        <taxon>Tracheophyta</taxon>
        <taxon>Spermatophyta</taxon>
        <taxon>Magnoliopsida</taxon>
        <taxon>eudicotyledons</taxon>
        <taxon>Gunneridae</taxon>
        <taxon>Pentapetalae</taxon>
        <taxon>rosids</taxon>
        <taxon>malvids</taxon>
        <taxon>Malvales</taxon>
        <taxon>Malvaceae</taxon>
        <taxon>Malvoideae</taxon>
        <taxon>Gossypium</taxon>
    </lineage>
</organism>
<evidence type="ECO:0000256" key="1">
    <source>
        <dbReference type="SAM" id="Coils"/>
    </source>
</evidence>
<dbReference type="InterPro" id="IPR012340">
    <property type="entry name" value="NA-bd_OB-fold"/>
</dbReference>
<dbReference type="Proteomes" id="UP000818029">
    <property type="component" value="Chromosome D04"/>
</dbReference>
<evidence type="ECO:0000259" key="2">
    <source>
        <dbReference type="Pfam" id="PF01287"/>
    </source>
</evidence>
<keyword evidence="1" id="KW-0175">Coiled coil</keyword>
<evidence type="ECO:0000313" key="3">
    <source>
        <dbReference type="Proteomes" id="UP000818029"/>
    </source>
</evidence>
<sequence length="182" mass="20423">MKTLATISQVGLPHRRRQMCLRPLTTVLSPAIAPSPMVNVILMACSHGPRQNGSTAVSQDINSLKHIALMEAKMKKLSDLLSKTIEQTKENVVKKLALTYEEMEQECKEIMDGFAEGKDLVVSVMSAMGEEQICALKDIGPKQFQIHLLQILDGTIKDFGSTKCGFDVLFWVWIEKREQQYN</sequence>
<evidence type="ECO:0000313" key="4">
    <source>
        <dbReference type="RefSeq" id="XP_040947179.1"/>
    </source>
</evidence>
<reference evidence="3" key="1">
    <citation type="journal article" date="2020" name="Nat. Genet.">
        <title>Genomic diversifications of five Gossypium allopolyploid species and their impact on cotton improvement.</title>
        <authorList>
            <person name="Chen Z.J."/>
            <person name="Sreedasyam A."/>
            <person name="Ando A."/>
            <person name="Song Q."/>
            <person name="De Santiago L.M."/>
            <person name="Hulse-Kemp A.M."/>
            <person name="Ding M."/>
            <person name="Ye W."/>
            <person name="Kirkbride R.C."/>
            <person name="Jenkins J."/>
            <person name="Plott C."/>
            <person name="Lovell J."/>
            <person name="Lin Y.M."/>
            <person name="Vaughn R."/>
            <person name="Liu B."/>
            <person name="Simpson S."/>
            <person name="Scheffler B.E."/>
            <person name="Wen L."/>
            <person name="Saski C.A."/>
            <person name="Grover C.E."/>
            <person name="Hu G."/>
            <person name="Conover J.L."/>
            <person name="Carlson J.W."/>
            <person name="Shu S."/>
            <person name="Boston L.B."/>
            <person name="Williams M."/>
            <person name="Peterson D.G."/>
            <person name="McGee K."/>
            <person name="Jones D.C."/>
            <person name="Wendel J.F."/>
            <person name="Stelly D.M."/>
            <person name="Grimwood J."/>
            <person name="Schmutz J."/>
        </authorList>
    </citation>
    <scope>NUCLEOTIDE SEQUENCE [LARGE SCALE GENOMIC DNA]</scope>
    <source>
        <strain evidence="3">cv. TM-1</strain>
    </source>
</reference>
<dbReference type="Pfam" id="PF01287">
    <property type="entry name" value="eIF-5a"/>
    <property type="match status" value="1"/>
</dbReference>
<name>A0ABM2ZX13_GOSHI</name>
<protein>
    <submittedName>
        <fullName evidence="4">Uncharacterized protein isoform X1</fullName>
    </submittedName>
</protein>
<reference evidence="4" key="2">
    <citation type="submission" date="2025-08" db="UniProtKB">
        <authorList>
            <consortium name="RefSeq"/>
        </authorList>
    </citation>
    <scope>IDENTIFICATION</scope>
</reference>
<proteinExistence type="predicted"/>
<keyword evidence="3" id="KW-1185">Reference proteome</keyword>